<sequence length="116" mass="13180">MGTVEYHRSTSLTRRQLPNVFDLLSTTSISGFGKKKERKRITVIYQEIVSLSKYKPIGFRHSVLDGVGLTCLTYVSFFNNCCLIGRIQILSGTLFINFSQWVITNTILVKDVIQTD</sequence>
<accession>A0ABC8TZD0</accession>
<dbReference type="Proteomes" id="UP001642360">
    <property type="component" value="Unassembled WGS sequence"/>
</dbReference>
<evidence type="ECO:0000313" key="1">
    <source>
        <dbReference type="EMBL" id="CAK9174772.1"/>
    </source>
</evidence>
<comment type="caution">
    <text evidence="1">The sequence shown here is derived from an EMBL/GenBank/DDBJ whole genome shotgun (WGS) entry which is preliminary data.</text>
</comment>
<evidence type="ECO:0000313" key="2">
    <source>
        <dbReference type="Proteomes" id="UP001642360"/>
    </source>
</evidence>
<gene>
    <name evidence="1" type="ORF">ILEXP_LOCUS44535</name>
</gene>
<dbReference type="EMBL" id="CAUOFW020006436">
    <property type="protein sequence ID" value="CAK9174772.1"/>
    <property type="molecule type" value="Genomic_DNA"/>
</dbReference>
<protein>
    <submittedName>
        <fullName evidence="1">Uncharacterized protein</fullName>
    </submittedName>
</protein>
<proteinExistence type="predicted"/>
<name>A0ABC8TZD0_9AQUA</name>
<dbReference type="AlphaFoldDB" id="A0ABC8TZD0"/>
<organism evidence="1 2">
    <name type="scientific">Ilex paraguariensis</name>
    <name type="common">yerba mate</name>
    <dbReference type="NCBI Taxonomy" id="185542"/>
    <lineage>
        <taxon>Eukaryota</taxon>
        <taxon>Viridiplantae</taxon>
        <taxon>Streptophyta</taxon>
        <taxon>Embryophyta</taxon>
        <taxon>Tracheophyta</taxon>
        <taxon>Spermatophyta</taxon>
        <taxon>Magnoliopsida</taxon>
        <taxon>eudicotyledons</taxon>
        <taxon>Gunneridae</taxon>
        <taxon>Pentapetalae</taxon>
        <taxon>asterids</taxon>
        <taxon>campanulids</taxon>
        <taxon>Aquifoliales</taxon>
        <taxon>Aquifoliaceae</taxon>
        <taxon>Ilex</taxon>
    </lineage>
</organism>
<reference evidence="1 2" key="1">
    <citation type="submission" date="2024-02" db="EMBL/GenBank/DDBJ databases">
        <authorList>
            <person name="Vignale AGUSTIN F."/>
            <person name="Sosa J E."/>
            <person name="Modenutti C."/>
        </authorList>
    </citation>
    <scope>NUCLEOTIDE SEQUENCE [LARGE SCALE GENOMIC DNA]</scope>
</reference>
<keyword evidence="2" id="KW-1185">Reference proteome</keyword>